<organism evidence="1 2">
    <name type="scientific">Jiangella anatolica</name>
    <dbReference type="NCBI Taxonomy" id="2670374"/>
    <lineage>
        <taxon>Bacteria</taxon>
        <taxon>Bacillati</taxon>
        <taxon>Actinomycetota</taxon>
        <taxon>Actinomycetes</taxon>
        <taxon>Jiangellales</taxon>
        <taxon>Jiangellaceae</taxon>
        <taxon>Jiangella</taxon>
    </lineage>
</organism>
<dbReference type="EMBL" id="POTW01000074">
    <property type="protein sequence ID" value="PZF80843.1"/>
    <property type="molecule type" value="Genomic_DNA"/>
</dbReference>
<gene>
    <name evidence="1" type="ORF">C1I92_24075</name>
</gene>
<dbReference type="Proteomes" id="UP000248764">
    <property type="component" value="Unassembled WGS sequence"/>
</dbReference>
<protein>
    <submittedName>
        <fullName evidence="1">Uncharacterized protein</fullName>
    </submittedName>
</protein>
<dbReference type="AlphaFoldDB" id="A0A2W2CKY6"/>
<evidence type="ECO:0000313" key="1">
    <source>
        <dbReference type="EMBL" id="PZF80843.1"/>
    </source>
</evidence>
<reference evidence="1 2" key="1">
    <citation type="submission" date="2018-01" db="EMBL/GenBank/DDBJ databases">
        <title>Draft genome sequence of Jiangella sp. GTF31.</title>
        <authorList>
            <person name="Sahin N."/>
            <person name="Ay H."/>
            <person name="Saygin H."/>
        </authorList>
    </citation>
    <scope>NUCLEOTIDE SEQUENCE [LARGE SCALE GENOMIC DNA]</scope>
    <source>
        <strain evidence="1 2">GTF31</strain>
    </source>
</reference>
<evidence type="ECO:0000313" key="2">
    <source>
        <dbReference type="Proteomes" id="UP000248764"/>
    </source>
</evidence>
<keyword evidence="2" id="KW-1185">Reference proteome</keyword>
<accession>A0A2W2CKY6</accession>
<proteinExistence type="predicted"/>
<sequence length="205" mass="20748">MALSASRQHLALAGSALGAVGLAVLVAGGFDPLADAAAPEVPPLTAGETVDLGPVTITPERLRVVDELPGISEGDDETRVLALVATVTATGTTTEYGSMLSGSVALDGVPGVPAGGGAEDGPVPAGDVYVMADGTRLDAVQPGLEYEVALVWEQDSRADVPESARLVLVGRTLRESSIDHTMEWLDPAPIVAGDLEVTAPSAEDS</sequence>
<name>A0A2W2CKY6_9ACTN</name>
<comment type="caution">
    <text evidence="1">The sequence shown here is derived from an EMBL/GenBank/DDBJ whole genome shotgun (WGS) entry which is preliminary data.</text>
</comment>